<keyword evidence="4" id="KW-0274">FAD</keyword>
<dbReference type="InterPro" id="IPR036188">
    <property type="entry name" value="FAD/NAD-bd_sf"/>
</dbReference>
<evidence type="ECO:0000259" key="11">
    <source>
        <dbReference type="Pfam" id="PF22366"/>
    </source>
</evidence>
<feature type="domain" description="FAD/NAD(P)-binding" evidence="10">
    <location>
        <begin position="15"/>
        <end position="337"/>
    </location>
</feature>
<dbReference type="Gene3D" id="3.50.50.100">
    <property type="match status" value="1"/>
</dbReference>
<keyword evidence="9" id="KW-1133">Transmembrane helix</keyword>
<evidence type="ECO:0000256" key="5">
    <source>
        <dbReference type="ARBA" id="ARBA00022946"/>
    </source>
</evidence>
<evidence type="ECO:0000256" key="1">
    <source>
        <dbReference type="ARBA" id="ARBA00005272"/>
    </source>
</evidence>
<dbReference type="SUPFAM" id="SSF51905">
    <property type="entry name" value="FAD/NAD(P)-binding domain"/>
    <property type="match status" value="1"/>
</dbReference>
<sequence length="447" mass="50257">MVQATLDVPDLHIPRVVIIGGGFAGLELVRSLKSQEVQVVLLDRNNYHTFQPLLYQVATAGLEPDAIAFPIRKLFHNYENFYFRYSVVQEIDTQQKEVVTNLGKLKYDYLVVASGSRTNFFGNENIRYHSMPLKTVVQSLQLRSLLLQNFEKALQTKDLTKREAYMNFVIVGGGPTGVELAGALSELKNYVLPVDYPELDVRKMQVHLVDAGPRVLAALSEESSASAERYLKKLGVHLHFNTLVKDYDGTTAITIKDGEEGQLLGRNLIWSAGVEGNAPKGFDASKITERGNRILVNEFNQVEGVQNVFAVGDVACMKLEDFPNGHPMVAPVAIQQATLLAKNLKCLINGKSLKPFKYQNKGSMATVGKNKAVVEIGKTRFKGVFAWFIWMFVHILSLIGLRNKAIVFINWFWNYLNYDRSNRLIISRFSKEERKEKRDKGKAGVVI</sequence>
<evidence type="ECO:0000313" key="12">
    <source>
        <dbReference type="EMBL" id="NLR90153.1"/>
    </source>
</evidence>
<dbReference type="PRINTS" id="PR00411">
    <property type="entry name" value="PNDRDTASEI"/>
</dbReference>
<dbReference type="AlphaFoldDB" id="A0A7X8XUA2"/>
<keyword evidence="7" id="KW-0520">NAD</keyword>
<evidence type="ECO:0000256" key="7">
    <source>
        <dbReference type="ARBA" id="ARBA00023027"/>
    </source>
</evidence>
<feature type="domain" description="External alternative NADH-ubiquinone oxidoreductase-like C-terminal" evidence="11">
    <location>
        <begin position="361"/>
        <end position="416"/>
    </location>
</feature>
<dbReference type="InterPro" id="IPR054585">
    <property type="entry name" value="NDH2-like_C"/>
</dbReference>
<dbReference type="Pfam" id="PF07992">
    <property type="entry name" value="Pyr_redox_2"/>
    <property type="match status" value="1"/>
</dbReference>
<dbReference type="InterPro" id="IPR023753">
    <property type="entry name" value="FAD/NAD-binding_dom"/>
</dbReference>
<dbReference type="EC" id="1.6.5.9" evidence="2"/>
<dbReference type="PRINTS" id="PR00368">
    <property type="entry name" value="FADPNR"/>
</dbReference>
<evidence type="ECO:0000259" key="10">
    <source>
        <dbReference type="Pfam" id="PF07992"/>
    </source>
</evidence>
<dbReference type="GO" id="GO:0050136">
    <property type="term" value="F:NADH dehydrogenase (quinone) (non-electrogenic) activity"/>
    <property type="evidence" value="ECO:0007669"/>
    <property type="project" value="UniProtKB-EC"/>
</dbReference>
<evidence type="ECO:0000256" key="3">
    <source>
        <dbReference type="ARBA" id="ARBA00022630"/>
    </source>
</evidence>
<keyword evidence="3" id="KW-0285">Flavoprotein</keyword>
<name>A0A7X8XUA2_9BACT</name>
<evidence type="ECO:0000256" key="2">
    <source>
        <dbReference type="ARBA" id="ARBA00012637"/>
    </source>
</evidence>
<evidence type="ECO:0000256" key="6">
    <source>
        <dbReference type="ARBA" id="ARBA00023002"/>
    </source>
</evidence>
<gene>
    <name evidence="12" type="ORF">HGP29_03000</name>
</gene>
<evidence type="ECO:0000256" key="9">
    <source>
        <dbReference type="SAM" id="Phobius"/>
    </source>
</evidence>
<organism evidence="12 13">
    <name type="scientific">Flammeovirga agarivorans</name>
    <dbReference type="NCBI Taxonomy" id="2726742"/>
    <lineage>
        <taxon>Bacteria</taxon>
        <taxon>Pseudomonadati</taxon>
        <taxon>Bacteroidota</taxon>
        <taxon>Cytophagia</taxon>
        <taxon>Cytophagales</taxon>
        <taxon>Flammeovirgaceae</taxon>
        <taxon>Flammeovirga</taxon>
    </lineage>
</organism>
<keyword evidence="5" id="KW-0809">Transit peptide</keyword>
<dbReference type="EMBL" id="JABAIL010000001">
    <property type="protein sequence ID" value="NLR90153.1"/>
    <property type="molecule type" value="Genomic_DNA"/>
</dbReference>
<reference evidence="12 13" key="1">
    <citation type="submission" date="2020-04" db="EMBL/GenBank/DDBJ databases">
        <title>Flammeovirga sp. SR4, a novel species isolated from seawater.</title>
        <authorList>
            <person name="Wang X."/>
        </authorList>
    </citation>
    <scope>NUCLEOTIDE SEQUENCE [LARGE SCALE GENOMIC DNA]</scope>
    <source>
        <strain evidence="12 13">SR4</strain>
    </source>
</reference>
<dbReference type="PANTHER" id="PTHR43706">
    <property type="entry name" value="NADH DEHYDROGENASE"/>
    <property type="match status" value="1"/>
</dbReference>
<accession>A0A7X8XUA2</accession>
<comment type="catalytic activity">
    <reaction evidence="8">
        <text>a quinone + NADH + H(+) = a quinol + NAD(+)</text>
        <dbReference type="Rhea" id="RHEA:46160"/>
        <dbReference type="ChEBI" id="CHEBI:15378"/>
        <dbReference type="ChEBI" id="CHEBI:24646"/>
        <dbReference type="ChEBI" id="CHEBI:57540"/>
        <dbReference type="ChEBI" id="CHEBI:57945"/>
        <dbReference type="ChEBI" id="CHEBI:132124"/>
        <dbReference type="EC" id="1.6.5.9"/>
    </reaction>
</comment>
<dbReference type="InterPro" id="IPR045024">
    <property type="entry name" value="NDH-2"/>
</dbReference>
<dbReference type="Proteomes" id="UP000585050">
    <property type="component" value="Unassembled WGS sequence"/>
</dbReference>
<keyword evidence="9" id="KW-0812">Transmembrane</keyword>
<keyword evidence="13" id="KW-1185">Reference proteome</keyword>
<keyword evidence="9" id="KW-0472">Membrane</keyword>
<comment type="similarity">
    <text evidence="1">Belongs to the NADH dehydrogenase family.</text>
</comment>
<dbReference type="Pfam" id="PF22366">
    <property type="entry name" value="NDH2_C"/>
    <property type="match status" value="1"/>
</dbReference>
<keyword evidence="6" id="KW-0560">Oxidoreductase</keyword>
<comment type="caution">
    <text evidence="12">The sequence shown here is derived from an EMBL/GenBank/DDBJ whole genome shotgun (WGS) entry which is preliminary data.</text>
</comment>
<evidence type="ECO:0000256" key="4">
    <source>
        <dbReference type="ARBA" id="ARBA00022827"/>
    </source>
</evidence>
<feature type="transmembrane region" description="Helical" evidence="9">
    <location>
        <begin position="384"/>
        <end position="401"/>
    </location>
</feature>
<dbReference type="PANTHER" id="PTHR43706:SF47">
    <property type="entry name" value="EXTERNAL NADH-UBIQUINONE OXIDOREDUCTASE 1, MITOCHONDRIAL-RELATED"/>
    <property type="match status" value="1"/>
</dbReference>
<evidence type="ECO:0000313" key="13">
    <source>
        <dbReference type="Proteomes" id="UP000585050"/>
    </source>
</evidence>
<dbReference type="RefSeq" id="WP_168880831.1">
    <property type="nucleotide sequence ID" value="NZ_JABAIL010000001.1"/>
</dbReference>
<proteinExistence type="inferred from homology"/>
<evidence type="ECO:0000256" key="8">
    <source>
        <dbReference type="ARBA" id="ARBA00047599"/>
    </source>
</evidence>
<protein>
    <recommendedName>
        <fullName evidence="2">NADH:ubiquinone reductase (non-electrogenic)</fullName>
        <ecNumber evidence="2">1.6.5.9</ecNumber>
    </recommendedName>
</protein>